<dbReference type="AlphaFoldDB" id="A0A9P5PQ88"/>
<keyword evidence="1" id="KW-0472">Membrane</keyword>
<reference evidence="3" key="1">
    <citation type="submission" date="2020-11" db="EMBL/GenBank/DDBJ databases">
        <authorList>
            <consortium name="DOE Joint Genome Institute"/>
            <person name="Ahrendt S."/>
            <person name="Riley R."/>
            <person name="Andreopoulos W."/>
            <person name="Labutti K."/>
            <person name="Pangilinan J."/>
            <person name="Ruiz-Duenas F.J."/>
            <person name="Barrasa J.M."/>
            <person name="Sanchez-Garcia M."/>
            <person name="Camarero S."/>
            <person name="Miyauchi S."/>
            <person name="Serrano A."/>
            <person name="Linde D."/>
            <person name="Babiker R."/>
            <person name="Drula E."/>
            <person name="Ayuso-Fernandez I."/>
            <person name="Pacheco R."/>
            <person name="Padilla G."/>
            <person name="Ferreira P."/>
            <person name="Barriuso J."/>
            <person name="Kellner H."/>
            <person name="Castanera R."/>
            <person name="Alfaro M."/>
            <person name="Ramirez L."/>
            <person name="Pisabarro A.G."/>
            <person name="Kuo A."/>
            <person name="Tritt A."/>
            <person name="Lipzen A."/>
            <person name="He G."/>
            <person name="Yan M."/>
            <person name="Ng V."/>
            <person name="Cullen D."/>
            <person name="Martin F."/>
            <person name="Rosso M.-N."/>
            <person name="Henrissat B."/>
            <person name="Hibbett D."/>
            <person name="Martinez A.T."/>
            <person name="Grigoriev I.V."/>
        </authorList>
    </citation>
    <scope>NUCLEOTIDE SEQUENCE</scope>
    <source>
        <strain evidence="3">AH 40177</strain>
    </source>
</reference>
<name>A0A9P5PQ88_9AGAR</name>
<dbReference type="Proteomes" id="UP000772434">
    <property type="component" value="Unassembled WGS sequence"/>
</dbReference>
<feature type="signal peptide" evidence="2">
    <location>
        <begin position="1"/>
        <end position="21"/>
    </location>
</feature>
<dbReference type="EMBL" id="JADNRY010000044">
    <property type="protein sequence ID" value="KAF9070161.1"/>
    <property type="molecule type" value="Genomic_DNA"/>
</dbReference>
<evidence type="ECO:0000256" key="1">
    <source>
        <dbReference type="SAM" id="Phobius"/>
    </source>
</evidence>
<sequence length="171" mass="19543">MLPHSTLLVLVLSHLPYLTLPYAHHDSFPIATYNVFLLYFISITVFFFRLDLTYAMRACYFVQIFDSKNISTFTRELGGNSHSGSSVAGTDNHESSGSFPLEISDLNPLFDGLQCSCKIVLVSSFERDLNYASAFHTYSQIGGQKNFFIQEYPHQTVIQFLIWFPELEDYP</sequence>
<gene>
    <name evidence="3" type="ORF">BDP27DRAFT_647893</name>
</gene>
<comment type="caution">
    <text evidence="3">The sequence shown here is derived from an EMBL/GenBank/DDBJ whole genome shotgun (WGS) entry which is preliminary data.</text>
</comment>
<evidence type="ECO:0000313" key="4">
    <source>
        <dbReference type="Proteomes" id="UP000772434"/>
    </source>
</evidence>
<evidence type="ECO:0000313" key="3">
    <source>
        <dbReference type="EMBL" id="KAF9070161.1"/>
    </source>
</evidence>
<protein>
    <submittedName>
        <fullName evidence="3">Uncharacterized protein</fullName>
    </submittedName>
</protein>
<keyword evidence="4" id="KW-1185">Reference proteome</keyword>
<keyword evidence="1" id="KW-0812">Transmembrane</keyword>
<proteinExistence type="predicted"/>
<evidence type="ECO:0000256" key="2">
    <source>
        <dbReference type="SAM" id="SignalP"/>
    </source>
</evidence>
<organism evidence="3 4">
    <name type="scientific">Rhodocollybia butyracea</name>
    <dbReference type="NCBI Taxonomy" id="206335"/>
    <lineage>
        <taxon>Eukaryota</taxon>
        <taxon>Fungi</taxon>
        <taxon>Dikarya</taxon>
        <taxon>Basidiomycota</taxon>
        <taxon>Agaricomycotina</taxon>
        <taxon>Agaricomycetes</taxon>
        <taxon>Agaricomycetidae</taxon>
        <taxon>Agaricales</taxon>
        <taxon>Marasmiineae</taxon>
        <taxon>Omphalotaceae</taxon>
        <taxon>Rhodocollybia</taxon>
    </lineage>
</organism>
<feature type="transmembrane region" description="Helical" evidence="1">
    <location>
        <begin position="30"/>
        <end position="48"/>
    </location>
</feature>
<keyword evidence="1" id="KW-1133">Transmembrane helix</keyword>
<keyword evidence="2" id="KW-0732">Signal</keyword>
<feature type="chain" id="PRO_5040471539" evidence="2">
    <location>
        <begin position="22"/>
        <end position="171"/>
    </location>
</feature>
<accession>A0A9P5PQ88</accession>